<protein>
    <submittedName>
        <fullName evidence="1">Uncharacterized protein</fullName>
    </submittedName>
</protein>
<name>A0ABT4VPR5_9HYPH</name>
<sequence>MKATMIVEHARQLLDAHGDRAEAEAAQKANELDAKGKAEDAANWRRVRAAIHELRPPHVS</sequence>
<evidence type="ECO:0000313" key="1">
    <source>
        <dbReference type="EMBL" id="MDA4846695.1"/>
    </source>
</evidence>
<keyword evidence="2" id="KW-1185">Reference proteome</keyword>
<accession>A0ABT4VPR5</accession>
<organism evidence="1 2">
    <name type="scientific">Hoeflea poritis</name>
    <dbReference type="NCBI Taxonomy" id="2993659"/>
    <lineage>
        <taxon>Bacteria</taxon>
        <taxon>Pseudomonadati</taxon>
        <taxon>Pseudomonadota</taxon>
        <taxon>Alphaproteobacteria</taxon>
        <taxon>Hyphomicrobiales</taxon>
        <taxon>Rhizobiaceae</taxon>
        <taxon>Hoeflea</taxon>
    </lineage>
</organism>
<gene>
    <name evidence="1" type="ORF">OOZ53_15140</name>
</gene>
<dbReference type="Proteomes" id="UP001148313">
    <property type="component" value="Unassembled WGS sequence"/>
</dbReference>
<proteinExistence type="predicted"/>
<comment type="caution">
    <text evidence="1">The sequence shown here is derived from an EMBL/GenBank/DDBJ whole genome shotgun (WGS) entry which is preliminary data.</text>
</comment>
<reference evidence="1" key="1">
    <citation type="submission" date="2022-11" db="EMBL/GenBank/DDBJ databases">
        <title>Hoeflea poritis sp. nov., isolated from scleractinian coral Porites lutea.</title>
        <authorList>
            <person name="Zhang G."/>
            <person name="Wei Q."/>
            <person name="Cai L."/>
        </authorList>
    </citation>
    <scope>NUCLEOTIDE SEQUENCE</scope>
    <source>
        <strain evidence="1">E7-10</strain>
    </source>
</reference>
<evidence type="ECO:0000313" key="2">
    <source>
        <dbReference type="Proteomes" id="UP001148313"/>
    </source>
</evidence>
<dbReference type="RefSeq" id="WP_271090478.1">
    <property type="nucleotide sequence ID" value="NZ_JAPJZH010000009.1"/>
</dbReference>
<dbReference type="EMBL" id="JAPJZH010000009">
    <property type="protein sequence ID" value="MDA4846695.1"/>
    <property type="molecule type" value="Genomic_DNA"/>
</dbReference>